<dbReference type="PANTHER" id="PTHR45683">
    <property type="entry name" value="MITOCHONDRIAL NICOTINAMIDE ADENINE DINUCLEOTIDE TRANSPORTER 1-RELATED-RELATED"/>
    <property type="match status" value="1"/>
</dbReference>
<proteinExistence type="inferred from homology"/>
<keyword evidence="13 14" id="KW-0472">Membrane</keyword>
<feature type="repeat" description="Solcar" evidence="14">
    <location>
        <begin position="46"/>
        <end position="136"/>
    </location>
</feature>
<comment type="similarity">
    <text evidence="4">Belongs to the Tom7 family.</text>
</comment>
<keyword evidence="8" id="KW-1000">Mitochondrion outer membrane</keyword>
<evidence type="ECO:0000256" key="3">
    <source>
        <dbReference type="ARBA" id="ARBA00006375"/>
    </source>
</evidence>
<evidence type="ECO:0000256" key="11">
    <source>
        <dbReference type="ARBA" id="ARBA00022989"/>
    </source>
</evidence>
<comment type="subcellular location">
    <subcellularLocation>
        <location evidence="1">Membrane</location>
        <topology evidence="1">Multi-pass membrane protein</topology>
    </subcellularLocation>
    <subcellularLocation>
        <location evidence="2">Mitochondrion outer membrane</location>
        <topology evidence="2">Single-pass membrane protein</topology>
    </subcellularLocation>
</comment>
<evidence type="ECO:0000256" key="7">
    <source>
        <dbReference type="ARBA" id="ARBA00022737"/>
    </source>
</evidence>
<dbReference type="GO" id="GO:0030150">
    <property type="term" value="P:protein import into mitochondrial matrix"/>
    <property type="evidence" value="ECO:0007669"/>
    <property type="project" value="InterPro"/>
</dbReference>
<sequence>MFALSEESKERIGKLIEVARVAIHYGYLPMILYLGMVTSGPCAHGASLPVEAIAGFSSGVLQTFVGHPFDVVKTRLQIHERKVGHDEPLTSKGVIKQLQHSERPFAGFYRAITPNILGNSISWAAFFALKAYTERSIISARAHFSSSSSDGASTSKYRLAWYDHGLASIVAGFGTQAVTNPIWVVKTRMLAADPSVSQGYRSTWNTISTIRKEGYKGFYSGFWISTTGVLQGGIQFAIYDELKKVYRNGAFGPVYAKQDGGRDIGIPMGWTVAFSVAAKVASVTAVYPYQVIRSRLQVDDAERKFGKGVRGVSVQLYKEAGLRGFWKGLVPAVGRTLPATCVTFLVYEWLKPHLSQRFDAGSGGRREP</sequence>
<dbReference type="PROSITE" id="PS50920">
    <property type="entry name" value="SOLCAR"/>
    <property type="match status" value="3"/>
</dbReference>
<keyword evidence="7" id="KW-0677">Repeat</keyword>
<evidence type="ECO:0000313" key="17">
    <source>
        <dbReference type="Proteomes" id="UP000803844"/>
    </source>
</evidence>
<gene>
    <name evidence="16" type="ORF">M406DRAFT_344550</name>
</gene>
<keyword evidence="9" id="KW-0999">Mitochondrion inner membrane</keyword>
<dbReference type="InterPro" id="IPR044712">
    <property type="entry name" value="SLC25A32-like"/>
</dbReference>
<keyword evidence="10" id="KW-0653">Protein transport</keyword>
<reference evidence="16" key="1">
    <citation type="journal article" date="2020" name="Phytopathology">
        <title>Genome sequence of the chestnut blight fungus Cryphonectria parasitica EP155: A fundamental resource for an archetypical invasive plant pathogen.</title>
        <authorList>
            <person name="Crouch J.A."/>
            <person name="Dawe A."/>
            <person name="Aerts A."/>
            <person name="Barry K."/>
            <person name="Churchill A.C.L."/>
            <person name="Grimwood J."/>
            <person name="Hillman B."/>
            <person name="Milgroom M.G."/>
            <person name="Pangilinan J."/>
            <person name="Smith M."/>
            <person name="Salamov A."/>
            <person name="Schmutz J."/>
            <person name="Yadav J."/>
            <person name="Grigoriev I.V."/>
            <person name="Nuss D."/>
        </authorList>
    </citation>
    <scope>NUCLEOTIDE SEQUENCE</scope>
    <source>
        <strain evidence="16">EP155</strain>
    </source>
</reference>
<dbReference type="Gene3D" id="1.50.40.10">
    <property type="entry name" value="Mitochondrial carrier domain"/>
    <property type="match status" value="2"/>
</dbReference>
<keyword evidence="5 15" id="KW-0813">Transport</keyword>
<evidence type="ECO:0000256" key="14">
    <source>
        <dbReference type="PROSITE-ProRule" id="PRU00282"/>
    </source>
</evidence>
<dbReference type="SUPFAM" id="SSF103506">
    <property type="entry name" value="Mitochondrial carrier"/>
    <property type="match status" value="1"/>
</dbReference>
<dbReference type="GeneID" id="63839118"/>
<evidence type="ECO:0000256" key="10">
    <source>
        <dbReference type="ARBA" id="ARBA00022927"/>
    </source>
</evidence>
<evidence type="ECO:0000256" key="15">
    <source>
        <dbReference type="RuleBase" id="RU000488"/>
    </source>
</evidence>
<protein>
    <submittedName>
        <fullName evidence="16">Mitochondrial carrier</fullName>
    </submittedName>
</protein>
<comment type="similarity">
    <text evidence="3 15">Belongs to the mitochondrial carrier (TC 2.A.29) family.</text>
</comment>
<evidence type="ECO:0000256" key="1">
    <source>
        <dbReference type="ARBA" id="ARBA00004141"/>
    </source>
</evidence>
<organism evidence="16 17">
    <name type="scientific">Cryphonectria parasitica (strain ATCC 38755 / EP155)</name>
    <dbReference type="NCBI Taxonomy" id="660469"/>
    <lineage>
        <taxon>Eukaryota</taxon>
        <taxon>Fungi</taxon>
        <taxon>Dikarya</taxon>
        <taxon>Ascomycota</taxon>
        <taxon>Pezizomycotina</taxon>
        <taxon>Sordariomycetes</taxon>
        <taxon>Sordariomycetidae</taxon>
        <taxon>Diaporthales</taxon>
        <taxon>Cryphonectriaceae</taxon>
        <taxon>Cryphonectria-Endothia species complex</taxon>
        <taxon>Cryphonectria</taxon>
    </lineage>
</organism>
<dbReference type="InterPro" id="IPR018108">
    <property type="entry name" value="MCP_transmembrane"/>
</dbReference>
<accession>A0A9P4YD95</accession>
<evidence type="ECO:0000256" key="8">
    <source>
        <dbReference type="ARBA" id="ARBA00022787"/>
    </source>
</evidence>
<feature type="repeat" description="Solcar" evidence="14">
    <location>
        <begin position="269"/>
        <end position="353"/>
    </location>
</feature>
<dbReference type="Pfam" id="PF08038">
    <property type="entry name" value="Tom7"/>
    <property type="match status" value="1"/>
</dbReference>
<evidence type="ECO:0000256" key="13">
    <source>
        <dbReference type="ARBA" id="ARBA00023136"/>
    </source>
</evidence>
<dbReference type="GO" id="GO:0006862">
    <property type="term" value="P:nucleotide transport"/>
    <property type="evidence" value="ECO:0007669"/>
    <property type="project" value="InterPro"/>
</dbReference>
<dbReference type="InterPro" id="IPR012621">
    <property type="entry name" value="Tom7"/>
</dbReference>
<keyword evidence="6 14" id="KW-0812">Transmembrane</keyword>
<dbReference type="AlphaFoldDB" id="A0A9P4YD95"/>
<dbReference type="RefSeq" id="XP_040782217.1">
    <property type="nucleotide sequence ID" value="XM_040921989.1"/>
</dbReference>
<dbReference type="OrthoDB" id="428293at2759"/>
<dbReference type="Proteomes" id="UP000803844">
    <property type="component" value="Unassembled WGS sequence"/>
</dbReference>
<evidence type="ECO:0000256" key="5">
    <source>
        <dbReference type="ARBA" id="ARBA00022448"/>
    </source>
</evidence>
<evidence type="ECO:0000256" key="9">
    <source>
        <dbReference type="ARBA" id="ARBA00022792"/>
    </source>
</evidence>
<evidence type="ECO:0000313" key="16">
    <source>
        <dbReference type="EMBL" id="KAF3771256.1"/>
    </source>
</evidence>
<keyword evidence="12" id="KW-0496">Mitochondrion</keyword>
<evidence type="ECO:0000256" key="4">
    <source>
        <dbReference type="ARBA" id="ARBA00010917"/>
    </source>
</evidence>
<evidence type="ECO:0000256" key="12">
    <source>
        <dbReference type="ARBA" id="ARBA00023128"/>
    </source>
</evidence>
<name>A0A9P4YD95_CRYP1</name>
<feature type="repeat" description="Solcar" evidence="14">
    <location>
        <begin position="159"/>
        <end position="245"/>
    </location>
</feature>
<dbReference type="InterPro" id="IPR023395">
    <property type="entry name" value="MCP_dom_sf"/>
</dbReference>
<evidence type="ECO:0000256" key="2">
    <source>
        <dbReference type="ARBA" id="ARBA00004572"/>
    </source>
</evidence>
<keyword evidence="11" id="KW-1133">Transmembrane helix</keyword>
<dbReference type="EMBL" id="MU032344">
    <property type="protein sequence ID" value="KAF3771256.1"/>
    <property type="molecule type" value="Genomic_DNA"/>
</dbReference>
<keyword evidence="17" id="KW-1185">Reference proteome</keyword>
<comment type="caution">
    <text evidence="16">The sequence shown here is derived from an EMBL/GenBank/DDBJ whole genome shotgun (WGS) entry which is preliminary data.</text>
</comment>
<dbReference type="Pfam" id="PF00153">
    <property type="entry name" value="Mito_carr"/>
    <property type="match status" value="3"/>
</dbReference>
<dbReference type="GO" id="GO:0005742">
    <property type="term" value="C:mitochondrial outer membrane translocase complex"/>
    <property type="evidence" value="ECO:0007669"/>
    <property type="project" value="InterPro"/>
</dbReference>
<evidence type="ECO:0000256" key="6">
    <source>
        <dbReference type="ARBA" id="ARBA00022692"/>
    </source>
</evidence>